<accession>A0A9N9E6N1</accession>
<dbReference type="AlphaFoldDB" id="A0A9N9E6N1"/>
<protein>
    <submittedName>
        <fullName evidence="2">2579_t:CDS:1</fullName>
    </submittedName>
</protein>
<dbReference type="EMBL" id="CAJVPI010003771">
    <property type="protein sequence ID" value="CAG8662081.1"/>
    <property type="molecule type" value="Genomic_DNA"/>
</dbReference>
<organism evidence="2 3">
    <name type="scientific">Paraglomus brasilianum</name>
    <dbReference type="NCBI Taxonomy" id="144538"/>
    <lineage>
        <taxon>Eukaryota</taxon>
        <taxon>Fungi</taxon>
        <taxon>Fungi incertae sedis</taxon>
        <taxon>Mucoromycota</taxon>
        <taxon>Glomeromycotina</taxon>
        <taxon>Glomeromycetes</taxon>
        <taxon>Paraglomerales</taxon>
        <taxon>Paraglomeraceae</taxon>
        <taxon>Paraglomus</taxon>
    </lineage>
</organism>
<evidence type="ECO:0000313" key="2">
    <source>
        <dbReference type="EMBL" id="CAG8662081.1"/>
    </source>
</evidence>
<feature type="region of interest" description="Disordered" evidence="1">
    <location>
        <begin position="328"/>
        <end position="358"/>
    </location>
</feature>
<comment type="caution">
    <text evidence="2">The sequence shown here is derived from an EMBL/GenBank/DDBJ whole genome shotgun (WGS) entry which is preliminary data.</text>
</comment>
<reference evidence="2" key="1">
    <citation type="submission" date="2021-06" db="EMBL/GenBank/DDBJ databases">
        <authorList>
            <person name="Kallberg Y."/>
            <person name="Tangrot J."/>
            <person name="Rosling A."/>
        </authorList>
    </citation>
    <scope>NUCLEOTIDE SEQUENCE</scope>
    <source>
        <strain evidence="2">BR232B</strain>
    </source>
</reference>
<dbReference type="OrthoDB" id="2425383at2759"/>
<proteinExistence type="predicted"/>
<evidence type="ECO:0000313" key="3">
    <source>
        <dbReference type="Proteomes" id="UP000789739"/>
    </source>
</evidence>
<evidence type="ECO:0000256" key="1">
    <source>
        <dbReference type="SAM" id="MobiDB-lite"/>
    </source>
</evidence>
<sequence>MEISNDAPISDITDNALASNISVNASNSNDVHEQIVTHNGKSVVSSHETQSVISLEIVSASGNSDIQQELETSTSPIPTETISLEEKEENEFLDSTYRKQVSKEIIQSIREKKLRDQNADLSLVNQTDTTSEILESDDQIVEGLIQEMTYNQAQNIVSSGINPSSNNAKIDFTEISKSCIQDMIPGSAQSLSDLFDKAIKSGQKQILCWYYYSLEFENKVKSLTGDGKIKDKTARSQIYKEMKPFLPTITDANLRKKTQRARKILTLFGEGGVGVAKIKQISYSARTISGLTNAQIQYVINQVTSKTVTIGHDRINVEVSDLTKTLISNSSDSKVPPISKPKEDLPESKKTLSEKQNNPVHTHANFRNKTLEQYPDIFYEYSNEGVDYYGINSESLCPICKLNHEDGEGVEGNYEAGSYYIKCEASEIDMIQYIAHASSADAEIII</sequence>
<dbReference type="Proteomes" id="UP000789739">
    <property type="component" value="Unassembled WGS sequence"/>
</dbReference>
<gene>
    <name evidence="2" type="ORF">PBRASI_LOCUS10838</name>
</gene>
<keyword evidence="3" id="KW-1185">Reference proteome</keyword>
<feature type="compositionally biased region" description="Basic and acidic residues" evidence="1">
    <location>
        <begin position="340"/>
        <end position="353"/>
    </location>
</feature>
<name>A0A9N9E6N1_9GLOM</name>